<dbReference type="EMBL" id="VIEB01000372">
    <property type="protein sequence ID" value="TQD93279.1"/>
    <property type="molecule type" value="Genomic_DNA"/>
</dbReference>
<protein>
    <submittedName>
        <fullName evidence="1">Uncharacterized protein</fullName>
    </submittedName>
</protein>
<accession>A0A540M419</accession>
<comment type="caution">
    <text evidence="1">The sequence shown here is derived from an EMBL/GenBank/DDBJ whole genome shotgun (WGS) entry which is preliminary data.</text>
</comment>
<dbReference type="AlphaFoldDB" id="A0A540M419"/>
<reference evidence="1 2" key="1">
    <citation type="journal article" date="2019" name="G3 (Bethesda)">
        <title>Sequencing of a Wild Apple (Malus baccata) Genome Unravels the Differences Between Cultivated and Wild Apple Species Regarding Disease Resistance and Cold Tolerance.</title>
        <authorList>
            <person name="Chen X."/>
        </authorList>
    </citation>
    <scope>NUCLEOTIDE SEQUENCE [LARGE SCALE GENOMIC DNA]</scope>
    <source>
        <strain evidence="2">cv. Shandingzi</strain>
        <tissue evidence="1">Leaves</tissue>
    </source>
</reference>
<evidence type="ECO:0000313" key="2">
    <source>
        <dbReference type="Proteomes" id="UP000315295"/>
    </source>
</evidence>
<proteinExistence type="predicted"/>
<organism evidence="1 2">
    <name type="scientific">Malus baccata</name>
    <name type="common">Siberian crab apple</name>
    <name type="synonym">Pyrus baccata</name>
    <dbReference type="NCBI Taxonomy" id="106549"/>
    <lineage>
        <taxon>Eukaryota</taxon>
        <taxon>Viridiplantae</taxon>
        <taxon>Streptophyta</taxon>
        <taxon>Embryophyta</taxon>
        <taxon>Tracheophyta</taxon>
        <taxon>Spermatophyta</taxon>
        <taxon>Magnoliopsida</taxon>
        <taxon>eudicotyledons</taxon>
        <taxon>Gunneridae</taxon>
        <taxon>Pentapetalae</taxon>
        <taxon>rosids</taxon>
        <taxon>fabids</taxon>
        <taxon>Rosales</taxon>
        <taxon>Rosaceae</taxon>
        <taxon>Amygdaloideae</taxon>
        <taxon>Maleae</taxon>
        <taxon>Malus</taxon>
    </lineage>
</organism>
<evidence type="ECO:0000313" key="1">
    <source>
        <dbReference type="EMBL" id="TQD93279.1"/>
    </source>
</evidence>
<name>A0A540M419_MALBA</name>
<sequence>MPEDASYLSSIVLLPVKCQNVNFLKGCNNGNEKNFNLELRFYQFLHFVMFLSA</sequence>
<dbReference type="Proteomes" id="UP000315295">
    <property type="component" value="Unassembled WGS sequence"/>
</dbReference>
<keyword evidence="2" id="KW-1185">Reference proteome</keyword>
<gene>
    <name evidence="1" type="ORF">C1H46_021101</name>
</gene>